<dbReference type="GO" id="GO:0016757">
    <property type="term" value="F:glycosyltransferase activity"/>
    <property type="evidence" value="ECO:0007669"/>
    <property type="project" value="UniProtKB-KW"/>
</dbReference>
<accession>A0A0D5CJJ6</accession>
<dbReference type="EMBL" id="CP011043">
    <property type="protein sequence ID" value="AJW79791.1"/>
    <property type="molecule type" value="Genomic_DNA"/>
</dbReference>
<gene>
    <name evidence="4" type="ORF">VO01_12250</name>
</gene>
<dbReference type="Gene3D" id="3.40.50.2000">
    <property type="entry name" value="Glycogen Phosphorylase B"/>
    <property type="match status" value="2"/>
</dbReference>
<dbReference type="PANTHER" id="PTHR12526">
    <property type="entry name" value="GLYCOSYLTRANSFERASE"/>
    <property type="match status" value="1"/>
</dbReference>
<dbReference type="KEGG" id="cmh:VO01_12250"/>
<dbReference type="OrthoDB" id="8878585at2"/>
<sequence length="413" mass="43521">MTAFAGTERARAQADDEGDGLRGRTILVAHPSAELYGSDRVLLESVAGLVAAGARAVVTLPSDGPLVAALTGVGASVHHAPTPVLRKSMLRPRGFATLVGQSVRGLSAGLGLVRRERPDAVYVNTVTIPLWILVGRLAGRPVLAHVHEAEGSASRAVGTALALPLALATSVVANSRYSVDVLGRALPRVARRAEVVYNGVPGPVDVVPARAALDGGLRVLYVGRLSDRKGVDVAVDAIVELRDRGVPARLDIVGAVFPGYEAYEEQLRTTIRVLDLVERITLHGFHADVTPFVAAADACVVPSRVDEPFGNTAVEALLAARPVVVSDTSGLREAAGGYESAQLVPPSDPAALADALQSIAADWDAYRARAARDRFRAEHRHGPKLYRQRIARSVGAMLTPTRRVGSPRPASDR</sequence>
<evidence type="ECO:0000256" key="1">
    <source>
        <dbReference type="ARBA" id="ARBA00022676"/>
    </source>
</evidence>
<feature type="domain" description="Glycosyltransferase subfamily 4-like N-terminal" evidence="3">
    <location>
        <begin position="37"/>
        <end position="199"/>
    </location>
</feature>
<dbReference type="CDD" id="cd03801">
    <property type="entry name" value="GT4_PimA-like"/>
    <property type="match status" value="1"/>
</dbReference>
<evidence type="ECO:0000259" key="3">
    <source>
        <dbReference type="Pfam" id="PF13579"/>
    </source>
</evidence>
<dbReference type="HOGENOM" id="CLU_009583_0_4_11"/>
<dbReference type="Pfam" id="PF13579">
    <property type="entry name" value="Glyco_trans_4_4"/>
    <property type="match status" value="1"/>
</dbReference>
<evidence type="ECO:0000313" key="5">
    <source>
        <dbReference type="Proteomes" id="UP000032604"/>
    </source>
</evidence>
<dbReference type="Pfam" id="PF13692">
    <property type="entry name" value="Glyco_trans_1_4"/>
    <property type="match status" value="1"/>
</dbReference>
<dbReference type="AlphaFoldDB" id="A0A0D5CJJ6"/>
<evidence type="ECO:0000256" key="2">
    <source>
        <dbReference type="ARBA" id="ARBA00022679"/>
    </source>
</evidence>
<keyword evidence="1" id="KW-0328">Glycosyltransferase</keyword>
<reference evidence="4 5" key="1">
    <citation type="journal article" date="2015" name="Genome Announc.">
        <title>Complete Genome Sequence of Clavibacter michiganensis subsp. insidiosus R1-1 Using PacBio Single-Molecule Real-Time Technology.</title>
        <authorList>
            <person name="Lu Y."/>
            <person name="Samac D.A."/>
            <person name="Glazebrook J."/>
            <person name="Ishimaru C.A."/>
        </authorList>
    </citation>
    <scope>NUCLEOTIDE SEQUENCE [LARGE SCALE GENOMIC DNA]</scope>
    <source>
        <strain evidence="4 5">R1-1</strain>
    </source>
</reference>
<dbReference type="InterPro" id="IPR028098">
    <property type="entry name" value="Glyco_trans_4-like_N"/>
</dbReference>
<organism evidence="4 5">
    <name type="scientific">Clavibacter michiganensis subsp. insidiosus</name>
    <dbReference type="NCBI Taxonomy" id="33014"/>
    <lineage>
        <taxon>Bacteria</taxon>
        <taxon>Bacillati</taxon>
        <taxon>Actinomycetota</taxon>
        <taxon>Actinomycetes</taxon>
        <taxon>Micrococcales</taxon>
        <taxon>Microbacteriaceae</taxon>
        <taxon>Clavibacter</taxon>
    </lineage>
</organism>
<dbReference type="SUPFAM" id="SSF53756">
    <property type="entry name" value="UDP-Glycosyltransferase/glycogen phosphorylase"/>
    <property type="match status" value="1"/>
</dbReference>
<keyword evidence="2 4" id="KW-0808">Transferase</keyword>
<dbReference type="RefSeq" id="WP_045529316.1">
    <property type="nucleotide sequence ID" value="NZ_CP011043.1"/>
</dbReference>
<protein>
    <submittedName>
        <fullName evidence="4">Glycosyl transferase family 1</fullName>
    </submittedName>
</protein>
<dbReference type="PATRIC" id="fig|33014.5.peg.2525"/>
<dbReference type="Proteomes" id="UP000032604">
    <property type="component" value="Chromosome"/>
</dbReference>
<evidence type="ECO:0000313" key="4">
    <source>
        <dbReference type="EMBL" id="AJW79791.1"/>
    </source>
</evidence>
<dbReference type="PANTHER" id="PTHR12526:SF510">
    <property type="entry name" value="D-INOSITOL 3-PHOSPHATE GLYCOSYLTRANSFERASE"/>
    <property type="match status" value="1"/>
</dbReference>
<proteinExistence type="predicted"/>
<name>A0A0D5CJJ6_9MICO</name>